<dbReference type="PANTHER" id="PTHR34475:SF1">
    <property type="entry name" value="CYTOSKELETON PROTEIN RODZ"/>
    <property type="match status" value="1"/>
</dbReference>
<dbReference type="EMBL" id="JACOFW010000019">
    <property type="protein sequence ID" value="MBC3808722.1"/>
    <property type="molecule type" value="Genomic_DNA"/>
</dbReference>
<dbReference type="RefSeq" id="WP_186923793.1">
    <property type="nucleotide sequence ID" value="NZ_JACOFW010000019.1"/>
</dbReference>
<evidence type="ECO:0000256" key="1">
    <source>
        <dbReference type="SAM" id="Phobius"/>
    </source>
</evidence>
<feature type="transmembrane region" description="Helical" evidence="1">
    <location>
        <begin position="133"/>
        <end position="150"/>
    </location>
</feature>
<dbReference type="InterPro" id="IPR010982">
    <property type="entry name" value="Lambda_DNA-bd_dom_sf"/>
</dbReference>
<evidence type="ECO:0000313" key="3">
    <source>
        <dbReference type="EMBL" id="MBC3808722.1"/>
    </source>
</evidence>
<dbReference type="Proteomes" id="UP000648257">
    <property type="component" value="Unassembled WGS sequence"/>
</dbReference>
<proteinExistence type="predicted"/>
<keyword evidence="4" id="KW-1185">Reference proteome</keyword>
<evidence type="ECO:0000313" key="4">
    <source>
        <dbReference type="Proteomes" id="UP000648257"/>
    </source>
</evidence>
<dbReference type="Pfam" id="PF13464">
    <property type="entry name" value="RodZ_C"/>
    <property type="match status" value="1"/>
</dbReference>
<keyword evidence="1" id="KW-0472">Membrane</keyword>
<sequence>MQTSVADPIDGNQELNNVKDVLGVKTAGEQLSASRQSKKWTVQFVADQLKLSQAQIVALESDNFAALPKMVIVRGFVRAYAKLLKIDSDSLVSSLPQDVMPVQLESSLRPALSTPFVESRLSLLGQHDNNRRYIIGAVFLVVVVLIFLVLQTSEFGKNFRAIFDKKDVVVAESAAVLNTPDNDAQHTTVSSSQPAVSLSAVPVSSPVAEVLPSMPAVSEVATSKPVEATPPVVDSSVISTVAAVEPKGNTAAPVNLPPLSELFVLKFRQDSWVQVKTESGTILSSHLAKAGSEESFSVKQALYVKLGNAAGVDAILRGTPMTLASERGNNVANLVVK</sequence>
<accession>A0ABR6X7I8</accession>
<dbReference type="Gene3D" id="1.10.260.40">
    <property type="entry name" value="lambda repressor-like DNA-binding domains"/>
    <property type="match status" value="1"/>
</dbReference>
<keyword evidence="1" id="KW-1133">Transmembrane helix</keyword>
<gene>
    <name evidence="3" type="ORF">H8K52_15355</name>
</gene>
<protein>
    <submittedName>
        <fullName evidence="3">Helix-turn-helix domain-containing protein</fullName>
    </submittedName>
</protein>
<organism evidence="3 4">
    <name type="scientific">Undibacterium seohonense</name>
    <dbReference type="NCBI Taxonomy" id="1344950"/>
    <lineage>
        <taxon>Bacteria</taxon>
        <taxon>Pseudomonadati</taxon>
        <taxon>Pseudomonadota</taxon>
        <taxon>Betaproteobacteria</taxon>
        <taxon>Burkholderiales</taxon>
        <taxon>Oxalobacteraceae</taxon>
        <taxon>Undibacterium</taxon>
    </lineage>
</organism>
<reference evidence="3 4" key="1">
    <citation type="submission" date="2020-08" db="EMBL/GenBank/DDBJ databases">
        <title>Novel species isolated from subtropical streams in China.</title>
        <authorList>
            <person name="Lu H."/>
        </authorList>
    </citation>
    <scope>NUCLEOTIDE SEQUENCE [LARGE SCALE GENOMIC DNA]</scope>
    <source>
        <strain evidence="3 4">KACC 16656</strain>
    </source>
</reference>
<feature type="domain" description="Cytoskeleton protein RodZ-like C-terminal" evidence="2">
    <location>
        <begin position="264"/>
        <end position="334"/>
    </location>
</feature>
<dbReference type="InterPro" id="IPR025194">
    <property type="entry name" value="RodZ-like_C"/>
</dbReference>
<dbReference type="Pfam" id="PF13413">
    <property type="entry name" value="HTH_25"/>
    <property type="match status" value="1"/>
</dbReference>
<name>A0ABR6X7I8_9BURK</name>
<comment type="caution">
    <text evidence="3">The sequence shown here is derived from an EMBL/GenBank/DDBJ whole genome shotgun (WGS) entry which is preliminary data.</text>
</comment>
<dbReference type="InterPro" id="IPR050400">
    <property type="entry name" value="Bact_Cytoskel_RodZ"/>
</dbReference>
<keyword evidence="1" id="KW-0812">Transmembrane</keyword>
<dbReference type="PANTHER" id="PTHR34475">
    <property type="match status" value="1"/>
</dbReference>
<evidence type="ECO:0000259" key="2">
    <source>
        <dbReference type="Pfam" id="PF13464"/>
    </source>
</evidence>